<gene>
    <name evidence="1" type="ORF">SAMN04490195_2773</name>
</gene>
<dbReference type="AlphaFoldDB" id="A0A1H1FLV6"/>
<reference evidence="2" key="1">
    <citation type="submission" date="2016-10" db="EMBL/GenBank/DDBJ databases">
        <authorList>
            <person name="Varghese N."/>
            <person name="Submissions S."/>
        </authorList>
    </citation>
    <scope>NUCLEOTIDE SEQUENCE [LARGE SCALE GENOMIC DNA]</scope>
    <source>
        <strain evidence="2">BS3775</strain>
    </source>
</reference>
<dbReference type="OrthoDB" id="7033071at2"/>
<dbReference type="RefSeq" id="WP_090322492.1">
    <property type="nucleotide sequence ID" value="NZ_FNKJ01000003.1"/>
</dbReference>
<dbReference type="Proteomes" id="UP000199570">
    <property type="component" value="Unassembled WGS sequence"/>
</dbReference>
<proteinExistence type="predicted"/>
<evidence type="ECO:0000313" key="2">
    <source>
        <dbReference type="Proteomes" id="UP000199570"/>
    </source>
</evidence>
<dbReference type="EMBL" id="FNKJ01000003">
    <property type="protein sequence ID" value="SDR01860.1"/>
    <property type="molecule type" value="Genomic_DNA"/>
</dbReference>
<keyword evidence="2" id="KW-1185">Reference proteome</keyword>
<organism evidence="1 2">
    <name type="scientific">Pseudomonas moorei</name>
    <dbReference type="NCBI Taxonomy" id="395599"/>
    <lineage>
        <taxon>Bacteria</taxon>
        <taxon>Pseudomonadati</taxon>
        <taxon>Pseudomonadota</taxon>
        <taxon>Gammaproteobacteria</taxon>
        <taxon>Pseudomonadales</taxon>
        <taxon>Pseudomonadaceae</taxon>
        <taxon>Pseudomonas</taxon>
    </lineage>
</organism>
<evidence type="ECO:0000313" key="1">
    <source>
        <dbReference type="EMBL" id="SDR01860.1"/>
    </source>
</evidence>
<sequence>MTDYSELKKAAEACEDLLPLRYMECPGALYIRNDNGIVFDVHQNRSFPEFMAQNKDYADLVLAANPATVLALLAEIDRLRGIQPAFPPRPPEGEGLPRYGLRWNGPQQPLAVLMTDGYWTPWHLADQLKAEVARSTEREIHQLAEIEALRKNSARYLHLKATWDDGLLLERLGGSVLPEDWDAEIDKDMSKESP</sequence>
<protein>
    <submittedName>
        <fullName evidence="1">Uncharacterized protein</fullName>
    </submittedName>
</protein>
<name>A0A1H1FLV6_9PSED</name>
<accession>A0A1H1FLV6</accession>